<protein>
    <submittedName>
        <fullName evidence="2">Alpha/beta fold hydrolase</fullName>
    </submittedName>
</protein>
<keyword evidence="3" id="KW-1185">Reference proteome</keyword>
<dbReference type="SUPFAM" id="SSF53474">
    <property type="entry name" value="alpha/beta-Hydrolases"/>
    <property type="match status" value="1"/>
</dbReference>
<accession>A0ABY5LDD0</accession>
<dbReference type="EMBL" id="CP101740">
    <property type="protein sequence ID" value="UUL83882.1"/>
    <property type="molecule type" value="Genomic_DNA"/>
</dbReference>
<dbReference type="PANTHER" id="PTHR36837:SF4">
    <property type="entry name" value="BLR0908 PROTEIN"/>
    <property type="match status" value="1"/>
</dbReference>
<feature type="domain" description="AB hydrolase-1" evidence="1">
    <location>
        <begin position="81"/>
        <end position="330"/>
    </location>
</feature>
<keyword evidence="2" id="KW-0378">Hydrolase</keyword>
<dbReference type="Gene3D" id="3.40.50.1820">
    <property type="entry name" value="alpha/beta hydrolase"/>
    <property type="match status" value="1"/>
</dbReference>
<name>A0ABY5LDD0_9SPHN</name>
<dbReference type="GO" id="GO:0016787">
    <property type="term" value="F:hydrolase activity"/>
    <property type="evidence" value="ECO:0007669"/>
    <property type="project" value="UniProtKB-KW"/>
</dbReference>
<dbReference type="Pfam" id="PF12697">
    <property type="entry name" value="Abhydrolase_6"/>
    <property type="match status" value="1"/>
</dbReference>
<dbReference type="Proteomes" id="UP001058533">
    <property type="component" value="Chromosome"/>
</dbReference>
<evidence type="ECO:0000313" key="3">
    <source>
        <dbReference type="Proteomes" id="UP001058533"/>
    </source>
</evidence>
<gene>
    <name evidence="2" type="ORF">NMP03_06720</name>
</gene>
<evidence type="ECO:0000259" key="1">
    <source>
        <dbReference type="Pfam" id="PF12697"/>
    </source>
</evidence>
<dbReference type="InterPro" id="IPR029058">
    <property type="entry name" value="AB_hydrolase_fold"/>
</dbReference>
<dbReference type="InterPro" id="IPR051321">
    <property type="entry name" value="PHA/PHB_synthase"/>
</dbReference>
<dbReference type="PANTHER" id="PTHR36837">
    <property type="entry name" value="POLY(3-HYDROXYALKANOATE) POLYMERASE SUBUNIT PHAC"/>
    <property type="match status" value="1"/>
</dbReference>
<dbReference type="RefSeq" id="WP_256507717.1">
    <property type="nucleotide sequence ID" value="NZ_CP101740.1"/>
</dbReference>
<organism evidence="2 3">
    <name type="scientific">Sphingomonas qomolangmaensis</name>
    <dbReference type="NCBI Taxonomy" id="2918765"/>
    <lineage>
        <taxon>Bacteria</taxon>
        <taxon>Pseudomonadati</taxon>
        <taxon>Pseudomonadota</taxon>
        <taxon>Alphaproteobacteria</taxon>
        <taxon>Sphingomonadales</taxon>
        <taxon>Sphingomonadaceae</taxon>
        <taxon>Sphingomonas</taxon>
    </lineage>
</organism>
<sequence>MDATVTPFDTAPQQAPRPLPLFLEMLRNQTEDAPDRRVRALAGLRAYQAAPRPPRAPAGEIVATAGRATLRSYAATGRPVVFVPSLINPPYILDLSPDASLLRWLATQGFAPLLVDWGQPRPADRAQDIDSHIEQLLLPLLRSIGEPPLLVGYCLGGTIALAAAALTPVAGVALIAAPWRFAGFGNAARADIAGLWSDAQPACDQLGLVPIEVLQSGFWRLDPARTIGKFEAFADIAPDSDAARRFVALEDWANDGAPIAYAAGRQMFDDLFDADLPGTRRWRIGDTLVDPHKLASPLVEFVSANDRIVPAASAIGLPDARILAAGHVGMIVGSSARAQLWQPLADWLTAIPSAR</sequence>
<evidence type="ECO:0000313" key="2">
    <source>
        <dbReference type="EMBL" id="UUL83882.1"/>
    </source>
</evidence>
<dbReference type="InterPro" id="IPR000073">
    <property type="entry name" value="AB_hydrolase_1"/>
</dbReference>
<proteinExistence type="predicted"/>
<reference evidence="2" key="1">
    <citation type="submission" date="2022-07" db="EMBL/GenBank/DDBJ databases">
        <title>Sphingomonas sp. nov., a novel bacterium isolated from the north slope of the Mount Everest.</title>
        <authorList>
            <person name="Cui X."/>
            <person name="Liu Y."/>
        </authorList>
    </citation>
    <scope>NUCLEOTIDE SEQUENCE</scope>
    <source>
        <strain evidence="2">S5-59</strain>
    </source>
</reference>